<comment type="caution">
    <text evidence="2">The sequence shown here is derived from an EMBL/GenBank/DDBJ whole genome shotgun (WGS) entry which is preliminary data.</text>
</comment>
<evidence type="ECO:0000313" key="3">
    <source>
        <dbReference type="Proteomes" id="UP001472677"/>
    </source>
</evidence>
<organism evidence="2 3">
    <name type="scientific">Hibiscus sabdariffa</name>
    <name type="common">roselle</name>
    <dbReference type="NCBI Taxonomy" id="183260"/>
    <lineage>
        <taxon>Eukaryota</taxon>
        <taxon>Viridiplantae</taxon>
        <taxon>Streptophyta</taxon>
        <taxon>Embryophyta</taxon>
        <taxon>Tracheophyta</taxon>
        <taxon>Spermatophyta</taxon>
        <taxon>Magnoliopsida</taxon>
        <taxon>eudicotyledons</taxon>
        <taxon>Gunneridae</taxon>
        <taxon>Pentapetalae</taxon>
        <taxon>rosids</taxon>
        <taxon>malvids</taxon>
        <taxon>Malvales</taxon>
        <taxon>Malvaceae</taxon>
        <taxon>Malvoideae</taxon>
        <taxon>Hibiscus</taxon>
    </lineage>
</organism>
<dbReference type="PANTHER" id="PTHR46816:SF1">
    <property type="entry name" value="TETRATRICOPEPTIDE REPEAT (TPR)-LIKE SUPERFAMILY PROTEIN"/>
    <property type="match status" value="1"/>
</dbReference>
<keyword evidence="3" id="KW-1185">Reference proteome</keyword>
<accession>A0ABR2CDD0</accession>
<dbReference type="Proteomes" id="UP001472677">
    <property type="component" value="Unassembled WGS sequence"/>
</dbReference>
<reference evidence="2 3" key="1">
    <citation type="journal article" date="2024" name="G3 (Bethesda)">
        <title>Genome assembly of Hibiscus sabdariffa L. provides insights into metabolisms of medicinal natural products.</title>
        <authorList>
            <person name="Kim T."/>
        </authorList>
    </citation>
    <scope>NUCLEOTIDE SEQUENCE [LARGE SCALE GENOMIC DNA]</scope>
    <source>
        <strain evidence="2">TK-2024</strain>
        <tissue evidence="2">Old leaves</tissue>
    </source>
</reference>
<evidence type="ECO:0000313" key="2">
    <source>
        <dbReference type="EMBL" id="KAK8517512.1"/>
    </source>
</evidence>
<protein>
    <submittedName>
        <fullName evidence="2">Uncharacterized protein</fullName>
    </submittedName>
</protein>
<sequence length="118" mass="13156">MMITIIEEEEEEEEDVDKQRKKAVTTLQVAHTTIQVQQTQYSNTKPKHEINPASKTNSSNVSSCKTRVKFSGNKATNTSSNTSVFQGAFCRDLVIVGNSLSQVVFNRLLPVKYEALSC</sequence>
<feature type="region of interest" description="Disordered" evidence="1">
    <location>
        <begin position="37"/>
        <end position="61"/>
    </location>
</feature>
<dbReference type="PANTHER" id="PTHR46816">
    <property type="entry name" value="OS01G0273500 PROTEIN"/>
    <property type="match status" value="1"/>
</dbReference>
<evidence type="ECO:0000256" key="1">
    <source>
        <dbReference type="SAM" id="MobiDB-lite"/>
    </source>
</evidence>
<dbReference type="EMBL" id="JBBPBM010000055">
    <property type="protein sequence ID" value="KAK8517512.1"/>
    <property type="molecule type" value="Genomic_DNA"/>
</dbReference>
<name>A0ABR2CDD0_9ROSI</name>
<gene>
    <name evidence="2" type="ORF">V6N12_016362</name>
</gene>
<proteinExistence type="predicted"/>